<protein>
    <recommendedName>
        <fullName evidence="1">GST N-terminal domain-containing protein</fullName>
    </recommendedName>
</protein>
<reference evidence="2" key="2">
    <citation type="submission" date="2024-10" db="UniProtKB">
        <authorList>
            <consortium name="EnsemblProtists"/>
        </authorList>
    </citation>
    <scope>IDENTIFICATION</scope>
</reference>
<dbReference type="OMA" id="WWFLRVN"/>
<dbReference type="STRING" id="2903.R1CMY5"/>
<dbReference type="AlphaFoldDB" id="A0A0D3JLE3"/>
<dbReference type="SUPFAM" id="SSF52833">
    <property type="entry name" value="Thioredoxin-like"/>
    <property type="match status" value="1"/>
</dbReference>
<dbReference type="HOGENOM" id="CLU_856439_0_0_1"/>
<accession>A0A0D3JLE3</accession>
<dbReference type="PANTHER" id="PTHR43917">
    <property type="match status" value="1"/>
</dbReference>
<dbReference type="KEGG" id="ehx:EMIHUDRAFT_115982"/>
<evidence type="ECO:0000313" key="2">
    <source>
        <dbReference type="EnsemblProtists" id="EOD24328"/>
    </source>
</evidence>
<dbReference type="InterPro" id="IPR051369">
    <property type="entry name" value="GST_Theta"/>
</dbReference>
<proteinExistence type="predicted"/>
<evidence type="ECO:0000313" key="3">
    <source>
        <dbReference type="Proteomes" id="UP000013827"/>
    </source>
</evidence>
<dbReference type="Pfam" id="PF13417">
    <property type="entry name" value="GST_N_3"/>
    <property type="match status" value="1"/>
</dbReference>
<sequence length="325" mass="36578">MPTVDGRLTVGAAAAGYILWKGWKSLAVPACVEGEGLTVFKWFFSPPARLVHVTTLLSKAPATFHEIDLSLGQQLQWWFLRVNPAHQVPACVEGGQFMAESRDLARHIFEKYNTDPANDHWYPRDPARRRAVDEWMDWSKPLHLCIESQVALRLAATPGMPWRENYGIVPVLVGSLLDPPGGRESLLASKLREHLDDAERIISKRSIGGVADLNLGDLTTLQEVCMAFECFEGTTEIIPSSTSLWKEYPHLAHLYDVFQGVPEFTAVHAPFLAFCKRYRQVRGLKDTPLTRARGVLTTISSFLPYAIWNAVLAKLYPFGPRQRQR</sequence>
<dbReference type="PROSITE" id="PS50404">
    <property type="entry name" value="GST_NTER"/>
    <property type="match status" value="1"/>
</dbReference>
<dbReference type="PaxDb" id="2903-EOD24328"/>
<dbReference type="RefSeq" id="XP_005776757.1">
    <property type="nucleotide sequence ID" value="XM_005776700.1"/>
</dbReference>
<keyword evidence="3" id="KW-1185">Reference proteome</keyword>
<dbReference type="Proteomes" id="UP000013827">
    <property type="component" value="Unassembled WGS sequence"/>
</dbReference>
<reference evidence="3" key="1">
    <citation type="journal article" date="2013" name="Nature">
        <title>Pan genome of the phytoplankton Emiliania underpins its global distribution.</title>
        <authorList>
            <person name="Read B.A."/>
            <person name="Kegel J."/>
            <person name="Klute M.J."/>
            <person name="Kuo A."/>
            <person name="Lefebvre S.C."/>
            <person name="Maumus F."/>
            <person name="Mayer C."/>
            <person name="Miller J."/>
            <person name="Monier A."/>
            <person name="Salamov A."/>
            <person name="Young J."/>
            <person name="Aguilar M."/>
            <person name="Claverie J.M."/>
            <person name="Frickenhaus S."/>
            <person name="Gonzalez K."/>
            <person name="Herman E.K."/>
            <person name="Lin Y.C."/>
            <person name="Napier J."/>
            <person name="Ogata H."/>
            <person name="Sarno A.F."/>
            <person name="Shmutz J."/>
            <person name="Schroeder D."/>
            <person name="de Vargas C."/>
            <person name="Verret F."/>
            <person name="von Dassow P."/>
            <person name="Valentin K."/>
            <person name="Van de Peer Y."/>
            <person name="Wheeler G."/>
            <person name="Dacks J.B."/>
            <person name="Delwiche C.F."/>
            <person name="Dyhrman S.T."/>
            <person name="Glockner G."/>
            <person name="John U."/>
            <person name="Richards T."/>
            <person name="Worden A.Z."/>
            <person name="Zhang X."/>
            <person name="Grigoriev I.V."/>
            <person name="Allen A.E."/>
            <person name="Bidle K."/>
            <person name="Borodovsky M."/>
            <person name="Bowler C."/>
            <person name="Brownlee C."/>
            <person name="Cock J.M."/>
            <person name="Elias M."/>
            <person name="Gladyshev V.N."/>
            <person name="Groth M."/>
            <person name="Guda C."/>
            <person name="Hadaegh A."/>
            <person name="Iglesias-Rodriguez M.D."/>
            <person name="Jenkins J."/>
            <person name="Jones B.M."/>
            <person name="Lawson T."/>
            <person name="Leese F."/>
            <person name="Lindquist E."/>
            <person name="Lobanov A."/>
            <person name="Lomsadze A."/>
            <person name="Malik S.B."/>
            <person name="Marsh M.E."/>
            <person name="Mackinder L."/>
            <person name="Mock T."/>
            <person name="Mueller-Roeber B."/>
            <person name="Pagarete A."/>
            <person name="Parker M."/>
            <person name="Probert I."/>
            <person name="Quesneville H."/>
            <person name="Raines C."/>
            <person name="Rensing S.A."/>
            <person name="Riano-Pachon D.M."/>
            <person name="Richier S."/>
            <person name="Rokitta S."/>
            <person name="Shiraiwa Y."/>
            <person name="Soanes D.M."/>
            <person name="van der Giezen M."/>
            <person name="Wahlund T.M."/>
            <person name="Williams B."/>
            <person name="Wilson W."/>
            <person name="Wolfe G."/>
            <person name="Wurch L.L."/>
        </authorList>
    </citation>
    <scope>NUCLEOTIDE SEQUENCE</scope>
</reference>
<organism evidence="2 3">
    <name type="scientific">Emiliania huxleyi (strain CCMP1516)</name>
    <dbReference type="NCBI Taxonomy" id="280463"/>
    <lineage>
        <taxon>Eukaryota</taxon>
        <taxon>Haptista</taxon>
        <taxon>Haptophyta</taxon>
        <taxon>Prymnesiophyceae</taxon>
        <taxon>Isochrysidales</taxon>
        <taxon>Noelaerhabdaceae</taxon>
        <taxon>Emiliania</taxon>
    </lineage>
</organism>
<dbReference type="Gene3D" id="3.40.30.10">
    <property type="entry name" value="Glutaredoxin"/>
    <property type="match status" value="1"/>
</dbReference>
<dbReference type="InterPro" id="IPR004045">
    <property type="entry name" value="Glutathione_S-Trfase_N"/>
</dbReference>
<evidence type="ECO:0000259" key="1">
    <source>
        <dbReference type="PROSITE" id="PS50404"/>
    </source>
</evidence>
<name>A0A0D3JLE3_EMIH1</name>
<dbReference type="PANTHER" id="PTHR43917:SF8">
    <property type="entry name" value="GH16740P-RELATED"/>
    <property type="match status" value="1"/>
</dbReference>
<dbReference type="eggNOG" id="KOG0867">
    <property type="taxonomic scope" value="Eukaryota"/>
</dbReference>
<dbReference type="EnsemblProtists" id="EOD24328">
    <property type="protein sequence ID" value="EOD24328"/>
    <property type="gene ID" value="EMIHUDRAFT_115982"/>
</dbReference>
<feature type="domain" description="GST N-terminal" evidence="1">
    <location>
        <begin position="35"/>
        <end position="116"/>
    </location>
</feature>
<dbReference type="GeneID" id="17269873"/>
<dbReference type="InterPro" id="IPR036249">
    <property type="entry name" value="Thioredoxin-like_sf"/>
</dbReference>